<dbReference type="SUPFAM" id="SSF55874">
    <property type="entry name" value="ATPase domain of HSP90 chaperone/DNA topoisomerase II/histidine kinase"/>
    <property type="match status" value="1"/>
</dbReference>
<protein>
    <recommendedName>
        <fullName evidence="3">histidine kinase</fullName>
        <ecNumber evidence="3">2.7.13.3</ecNumber>
    </recommendedName>
</protein>
<reference evidence="13 14" key="1">
    <citation type="journal article" date="2015" name="Nature">
        <title>rRNA introns, odd ribosomes, and small enigmatic genomes across a large radiation of phyla.</title>
        <authorList>
            <person name="Brown C.T."/>
            <person name="Hug L.A."/>
            <person name="Thomas B.C."/>
            <person name="Sharon I."/>
            <person name="Castelle C.J."/>
            <person name="Singh A."/>
            <person name="Wilkins M.J."/>
            <person name="Williams K.H."/>
            <person name="Banfield J.F."/>
        </authorList>
    </citation>
    <scope>NUCLEOTIDE SEQUENCE [LARGE SCALE GENOMIC DNA]</scope>
</reference>
<feature type="transmembrane region" description="Helical" evidence="11">
    <location>
        <begin position="183"/>
        <end position="201"/>
    </location>
</feature>
<keyword evidence="5" id="KW-0597">Phosphoprotein</keyword>
<evidence type="ECO:0000256" key="9">
    <source>
        <dbReference type="ARBA" id="ARBA00022989"/>
    </source>
</evidence>
<dbReference type="InterPro" id="IPR004358">
    <property type="entry name" value="Sig_transdc_His_kin-like_C"/>
</dbReference>
<evidence type="ECO:0000256" key="8">
    <source>
        <dbReference type="ARBA" id="ARBA00022777"/>
    </source>
</evidence>
<dbReference type="Pfam" id="PF02518">
    <property type="entry name" value="HATPase_c"/>
    <property type="match status" value="1"/>
</dbReference>
<sequence length="519" mass="58351">MAIFAYLIRLLILFFLYFSTAWFGLRLDPVEGFATLFWPPTGIALAFVFLYGYKLWPGVFSAAFFINLLFGAPYLSALGISIGNTLEALLGSYILKRFIKFNPGISRIRDAVGLIFITAPLSTVVSAITGTVSLNLGGMIDQGSVWKTFGSWWLGDITSNLVVVPLFFLYLHQPFAKLSDLKLTQLILFIINFFISIYIFFGFSDFMTRASPLSYLVFPPLILTSIVAGQKTVVTSAFLAAIISVYSTVKGQGPFAGNDLFYSLLLVQSFMSILSITVILLSAAISENKKLELQKDEFVSIASHELKMPLTTLKALTQLLMKRYQQGKNRSKLLYIEKMEIQINNIIRLVNDLLDVSKLNYGLLELKKEKVSLNRLIDDARELALVKKRNPVTYLPLNNDKIIEVDKERINQVIYNLLINAMIYSAKGKKIIIRIINGEGYITVGIRDFGKGIAFEDRGRIFEKFYRSDDNSSEKGLGLGLYICAEIIKQHHGKIWVFSRGKGEGSEFFFSLPLSTHAH</sequence>
<keyword evidence="10 11" id="KW-0472">Membrane</keyword>
<evidence type="ECO:0000259" key="12">
    <source>
        <dbReference type="PROSITE" id="PS50109"/>
    </source>
</evidence>
<gene>
    <name evidence="13" type="ORF">UV73_C0009G0029</name>
</gene>
<comment type="subcellular location">
    <subcellularLocation>
        <location evidence="2">Cell membrane</location>
        <topology evidence="2">Multi-pass membrane protein</topology>
    </subcellularLocation>
</comment>
<name>A0A0G1GCR0_9BACT</name>
<dbReference type="Proteomes" id="UP000034894">
    <property type="component" value="Unassembled WGS sequence"/>
</dbReference>
<evidence type="ECO:0000256" key="5">
    <source>
        <dbReference type="ARBA" id="ARBA00022553"/>
    </source>
</evidence>
<organism evidence="13 14">
    <name type="scientific">Candidatus Gottesmanbacteria bacterium GW2011_GWA2_43_14</name>
    <dbReference type="NCBI Taxonomy" id="1618443"/>
    <lineage>
        <taxon>Bacteria</taxon>
        <taxon>Candidatus Gottesmaniibacteriota</taxon>
    </lineage>
</organism>
<dbReference type="PROSITE" id="PS50109">
    <property type="entry name" value="HIS_KIN"/>
    <property type="match status" value="1"/>
</dbReference>
<dbReference type="EMBL" id="LCFP01000009">
    <property type="protein sequence ID" value="KKS96678.1"/>
    <property type="molecule type" value="Genomic_DNA"/>
</dbReference>
<evidence type="ECO:0000313" key="14">
    <source>
        <dbReference type="Proteomes" id="UP000034894"/>
    </source>
</evidence>
<dbReference type="InterPro" id="IPR003594">
    <property type="entry name" value="HATPase_dom"/>
</dbReference>
<keyword evidence="8" id="KW-0418">Kinase</keyword>
<dbReference type="GO" id="GO:0000155">
    <property type="term" value="F:phosphorelay sensor kinase activity"/>
    <property type="evidence" value="ECO:0007669"/>
    <property type="project" value="InterPro"/>
</dbReference>
<dbReference type="Pfam" id="PF00512">
    <property type="entry name" value="HisKA"/>
    <property type="match status" value="1"/>
</dbReference>
<feature type="transmembrane region" description="Helical" evidence="11">
    <location>
        <begin position="261"/>
        <end position="285"/>
    </location>
</feature>
<dbReference type="STRING" id="1618443.UV73_C0009G0029"/>
<dbReference type="FunFam" id="3.30.565.10:FF:000006">
    <property type="entry name" value="Sensor histidine kinase WalK"/>
    <property type="match status" value="1"/>
</dbReference>
<keyword evidence="9 11" id="KW-1133">Transmembrane helix</keyword>
<evidence type="ECO:0000256" key="3">
    <source>
        <dbReference type="ARBA" id="ARBA00012438"/>
    </source>
</evidence>
<dbReference type="InterPro" id="IPR005467">
    <property type="entry name" value="His_kinase_dom"/>
</dbReference>
<comment type="catalytic activity">
    <reaction evidence="1">
        <text>ATP + protein L-histidine = ADP + protein N-phospho-L-histidine.</text>
        <dbReference type="EC" id="2.7.13.3"/>
    </reaction>
</comment>
<accession>A0A0G1GCR0</accession>
<dbReference type="SUPFAM" id="SSF47384">
    <property type="entry name" value="Homodimeric domain of signal transducing histidine kinase"/>
    <property type="match status" value="1"/>
</dbReference>
<evidence type="ECO:0000256" key="11">
    <source>
        <dbReference type="SAM" id="Phobius"/>
    </source>
</evidence>
<dbReference type="Pfam" id="PF05231">
    <property type="entry name" value="MASE1"/>
    <property type="match status" value="1"/>
</dbReference>
<feature type="transmembrane region" description="Helical" evidence="11">
    <location>
        <begin position="6"/>
        <end position="25"/>
    </location>
</feature>
<dbReference type="CDD" id="cd00082">
    <property type="entry name" value="HisKA"/>
    <property type="match status" value="1"/>
</dbReference>
<dbReference type="Gene3D" id="1.10.287.130">
    <property type="match status" value="1"/>
</dbReference>
<comment type="caution">
    <text evidence="13">The sequence shown here is derived from an EMBL/GenBank/DDBJ whole genome shotgun (WGS) entry which is preliminary data.</text>
</comment>
<evidence type="ECO:0000256" key="1">
    <source>
        <dbReference type="ARBA" id="ARBA00000085"/>
    </source>
</evidence>
<evidence type="ECO:0000256" key="7">
    <source>
        <dbReference type="ARBA" id="ARBA00022692"/>
    </source>
</evidence>
<keyword evidence="4" id="KW-1003">Cell membrane</keyword>
<keyword evidence="7 11" id="KW-0812">Transmembrane</keyword>
<dbReference type="GO" id="GO:0005886">
    <property type="term" value="C:plasma membrane"/>
    <property type="evidence" value="ECO:0007669"/>
    <property type="project" value="UniProtKB-SubCell"/>
</dbReference>
<evidence type="ECO:0000256" key="6">
    <source>
        <dbReference type="ARBA" id="ARBA00022679"/>
    </source>
</evidence>
<feature type="transmembrane region" description="Helical" evidence="11">
    <location>
        <begin position="152"/>
        <end position="171"/>
    </location>
</feature>
<dbReference type="InterPro" id="IPR007895">
    <property type="entry name" value="MASE1"/>
</dbReference>
<feature type="transmembrane region" description="Helical" evidence="11">
    <location>
        <begin position="111"/>
        <end position="132"/>
    </location>
</feature>
<evidence type="ECO:0000256" key="4">
    <source>
        <dbReference type="ARBA" id="ARBA00022475"/>
    </source>
</evidence>
<feature type="domain" description="Histidine kinase" evidence="12">
    <location>
        <begin position="301"/>
        <end position="516"/>
    </location>
</feature>
<dbReference type="InterPro" id="IPR003661">
    <property type="entry name" value="HisK_dim/P_dom"/>
</dbReference>
<dbReference type="CDD" id="cd00075">
    <property type="entry name" value="HATPase"/>
    <property type="match status" value="1"/>
</dbReference>
<dbReference type="PANTHER" id="PTHR43547:SF2">
    <property type="entry name" value="HYBRID SIGNAL TRANSDUCTION HISTIDINE KINASE C"/>
    <property type="match status" value="1"/>
</dbReference>
<dbReference type="PRINTS" id="PR00344">
    <property type="entry name" value="BCTRLSENSOR"/>
</dbReference>
<dbReference type="Gene3D" id="3.30.565.10">
    <property type="entry name" value="Histidine kinase-like ATPase, C-terminal domain"/>
    <property type="match status" value="1"/>
</dbReference>
<feature type="transmembrane region" description="Helical" evidence="11">
    <location>
        <begin position="32"/>
        <end position="53"/>
    </location>
</feature>
<dbReference type="SMART" id="SM00387">
    <property type="entry name" value="HATPase_c"/>
    <property type="match status" value="1"/>
</dbReference>
<evidence type="ECO:0000256" key="2">
    <source>
        <dbReference type="ARBA" id="ARBA00004651"/>
    </source>
</evidence>
<dbReference type="SMART" id="SM00388">
    <property type="entry name" value="HisKA"/>
    <property type="match status" value="1"/>
</dbReference>
<dbReference type="AlphaFoldDB" id="A0A0G1GCR0"/>
<evidence type="ECO:0000256" key="10">
    <source>
        <dbReference type="ARBA" id="ARBA00023136"/>
    </source>
</evidence>
<dbReference type="EC" id="2.7.13.3" evidence="3"/>
<keyword evidence="6" id="KW-0808">Transferase</keyword>
<evidence type="ECO:0000313" key="13">
    <source>
        <dbReference type="EMBL" id="KKS96678.1"/>
    </source>
</evidence>
<dbReference type="InterPro" id="IPR036097">
    <property type="entry name" value="HisK_dim/P_sf"/>
</dbReference>
<dbReference type="PANTHER" id="PTHR43547">
    <property type="entry name" value="TWO-COMPONENT HISTIDINE KINASE"/>
    <property type="match status" value="1"/>
</dbReference>
<proteinExistence type="predicted"/>
<dbReference type="InterPro" id="IPR036890">
    <property type="entry name" value="HATPase_C_sf"/>
</dbReference>
<feature type="transmembrane region" description="Helical" evidence="11">
    <location>
        <begin position="59"/>
        <end position="90"/>
    </location>
</feature>
<feature type="transmembrane region" description="Helical" evidence="11">
    <location>
        <begin position="221"/>
        <end position="249"/>
    </location>
</feature>